<dbReference type="Proteomes" id="UP000311382">
    <property type="component" value="Unassembled WGS sequence"/>
</dbReference>
<keyword evidence="3" id="KW-1185">Reference proteome</keyword>
<proteinExistence type="predicted"/>
<feature type="compositionally biased region" description="Low complexity" evidence="1">
    <location>
        <begin position="179"/>
        <end position="189"/>
    </location>
</feature>
<comment type="caution">
    <text evidence="2">The sequence shown here is derived from an EMBL/GenBank/DDBJ whole genome shotgun (WGS) entry which is preliminary data.</text>
</comment>
<gene>
    <name evidence="2" type="ORF">DMC30DRAFT_399441</name>
</gene>
<feature type="compositionally biased region" description="Basic residues" evidence="1">
    <location>
        <begin position="161"/>
        <end position="178"/>
    </location>
</feature>
<evidence type="ECO:0000256" key="1">
    <source>
        <dbReference type="SAM" id="MobiDB-lite"/>
    </source>
</evidence>
<organism evidence="2 3">
    <name type="scientific">Rhodotorula diobovata</name>
    <dbReference type="NCBI Taxonomy" id="5288"/>
    <lineage>
        <taxon>Eukaryota</taxon>
        <taxon>Fungi</taxon>
        <taxon>Dikarya</taxon>
        <taxon>Basidiomycota</taxon>
        <taxon>Pucciniomycotina</taxon>
        <taxon>Microbotryomycetes</taxon>
        <taxon>Sporidiobolales</taxon>
        <taxon>Sporidiobolaceae</taxon>
        <taxon>Rhodotorula</taxon>
    </lineage>
</organism>
<feature type="region of interest" description="Disordered" evidence="1">
    <location>
        <begin position="161"/>
        <end position="198"/>
    </location>
</feature>
<feature type="region of interest" description="Disordered" evidence="1">
    <location>
        <begin position="1"/>
        <end position="52"/>
    </location>
</feature>
<protein>
    <submittedName>
        <fullName evidence="2">Uncharacterized protein</fullName>
    </submittedName>
</protein>
<dbReference type="AlphaFoldDB" id="A0A5C5FSG2"/>
<feature type="compositionally biased region" description="Pro residues" evidence="1">
    <location>
        <begin position="14"/>
        <end position="28"/>
    </location>
</feature>
<feature type="compositionally biased region" description="Basic and acidic residues" evidence="1">
    <location>
        <begin position="34"/>
        <end position="48"/>
    </location>
</feature>
<evidence type="ECO:0000313" key="3">
    <source>
        <dbReference type="Proteomes" id="UP000311382"/>
    </source>
</evidence>
<feature type="region of interest" description="Disordered" evidence="1">
    <location>
        <begin position="84"/>
        <end position="109"/>
    </location>
</feature>
<reference evidence="2 3" key="1">
    <citation type="submission" date="2019-03" db="EMBL/GenBank/DDBJ databases">
        <title>Rhodosporidium diobovatum UCD-FST 08-225 genome sequencing, assembly, and annotation.</title>
        <authorList>
            <person name="Fakankun I.U."/>
            <person name="Fristensky B."/>
            <person name="Levin D.B."/>
        </authorList>
    </citation>
    <scope>NUCLEOTIDE SEQUENCE [LARGE SCALE GENOMIC DNA]</scope>
    <source>
        <strain evidence="2 3">UCD-FST 08-225</strain>
    </source>
</reference>
<dbReference type="EMBL" id="SOZI01000084">
    <property type="protein sequence ID" value="TNY19818.1"/>
    <property type="molecule type" value="Genomic_DNA"/>
</dbReference>
<name>A0A5C5FSG2_9BASI</name>
<accession>A0A5C5FSG2</accession>
<evidence type="ECO:0000313" key="2">
    <source>
        <dbReference type="EMBL" id="TNY19818.1"/>
    </source>
</evidence>
<sequence>MVDAQEPHPFGLLHPPPPLLGLAPPPAPAGDADVSAHRVEPRRDRSEWGDPPLAPRRLALVAAHAEPVDLLRPHRRHPRARVRLPRSDPREPVPCARPRRPRPGIGVGTARQRYPRATRGAHLFHAQQRHPLPRDAPPATRRSPFAAACSHVLPVLFARHRQARRRSAPGPWRRRRRGASVGAAQGVRAAHARRVGAA</sequence>